<proteinExistence type="predicted"/>
<accession>A0AC34GJ32</accession>
<evidence type="ECO:0000313" key="1">
    <source>
        <dbReference type="Proteomes" id="UP000887579"/>
    </source>
</evidence>
<reference evidence="2" key="1">
    <citation type="submission" date="2022-11" db="UniProtKB">
        <authorList>
            <consortium name="WormBaseParasite"/>
        </authorList>
    </citation>
    <scope>IDENTIFICATION</scope>
</reference>
<sequence length="103" mass="11193">MHLTFRAAVDQGVIDPDSLLHDIESSQTVTIREAINKNIVDSDGKYVDPKTHSKIPLSEASRTGLIALIASPMQAAQAVTEAVKRRDAEGFKFKIESLDDSGN</sequence>
<dbReference type="Proteomes" id="UP000887579">
    <property type="component" value="Unplaced"/>
</dbReference>
<protein>
    <submittedName>
        <fullName evidence="2">Uncharacterized protein</fullName>
    </submittedName>
</protein>
<dbReference type="WBParaSite" id="ES5_v2.g29719.t1">
    <property type="protein sequence ID" value="ES5_v2.g29719.t1"/>
    <property type="gene ID" value="ES5_v2.g29719"/>
</dbReference>
<organism evidence="1 2">
    <name type="scientific">Panagrolaimus sp. ES5</name>
    <dbReference type="NCBI Taxonomy" id="591445"/>
    <lineage>
        <taxon>Eukaryota</taxon>
        <taxon>Metazoa</taxon>
        <taxon>Ecdysozoa</taxon>
        <taxon>Nematoda</taxon>
        <taxon>Chromadorea</taxon>
        <taxon>Rhabditida</taxon>
        <taxon>Tylenchina</taxon>
        <taxon>Panagrolaimomorpha</taxon>
        <taxon>Panagrolaimoidea</taxon>
        <taxon>Panagrolaimidae</taxon>
        <taxon>Panagrolaimus</taxon>
    </lineage>
</organism>
<name>A0AC34GJ32_9BILA</name>
<evidence type="ECO:0000313" key="2">
    <source>
        <dbReference type="WBParaSite" id="ES5_v2.g29719.t1"/>
    </source>
</evidence>